<dbReference type="EMBL" id="JBHRYF010000008">
    <property type="protein sequence ID" value="MFC3660683.1"/>
    <property type="molecule type" value="Genomic_DNA"/>
</dbReference>
<proteinExistence type="predicted"/>
<protein>
    <submittedName>
        <fullName evidence="2">Uncharacterized protein</fullName>
    </submittedName>
</protein>
<dbReference type="RefSeq" id="WP_386710556.1">
    <property type="nucleotide sequence ID" value="NZ_JBHRYF010000008.1"/>
</dbReference>
<dbReference type="Proteomes" id="UP001595724">
    <property type="component" value="Unassembled WGS sequence"/>
</dbReference>
<reference evidence="3" key="1">
    <citation type="journal article" date="2019" name="Int. J. Syst. Evol. Microbiol.">
        <title>The Global Catalogue of Microorganisms (GCM) 10K type strain sequencing project: providing services to taxonomists for standard genome sequencing and annotation.</title>
        <authorList>
            <consortium name="The Broad Institute Genomics Platform"/>
            <consortium name="The Broad Institute Genome Sequencing Center for Infectious Disease"/>
            <person name="Wu L."/>
            <person name="Ma J."/>
        </authorList>
    </citation>
    <scope>NUCLEOTIDE SEQUENCE [LARGE SCALE GENOMIC DNA]</scope>
    <source>
        <strain evidence="3">KCTC 42211</strain>
    </source>
</reference>
<evidence type="ECO:0000313" key="2">
    <source>
        <dbReference type="EMBL" id="MFC3660683.1"/>
    </source>
</evidence>
<evidence type="ECO:0000313" key="3">
    <source>
        <dbReference type="Proteomes" id="UP001595724"/>
    </source>
</evidence>
<keyword evidence="3" id="KW-1185">Reference proteome</keyword>
<comment type="caution">
    <text evidence="2">The sequence shown here is derived from an EMBL/GenBank/DDBJ whole genome shotgun (WGS) entry which is preliminary data.</text>
</comment>
<organism evidence="2 3">
    <name type="scientific">Luteimonas notoginsengisoli</name>
    <dbReference type="NCBI Taxonomy" id="1578200"/>
    <lineage>
        <taxon>Bacteria</taxon>
        <taxon>Pseudomonadati</taxon>
        <taxon>Pseudomonadota</taxon>
        <taxon>Gammaproteobacteria</taxon>
        <taxon>Lysobacterales</taxon>
        <taxon>Lysobacteraceae</taxon>
        <taxon>Luteimonas</taxon>
    </lineage>
</organism>
<gene>
    <name evidence="2" type="ORF">ACFOM9_11450</name>
</gene>
<accession>A0ABV7UVE3</accession>
<name>A0ABV7UVE3_9GAMM</name>
<feature type="region of interest" description="Disordered" evidence="1">
    <location>
        <begin position="14"/>
        <end position="56"/>
    </location>
</feature>
<sequence>MARILCANRALHPDPGGRRLHGAAAAKNRQVRGEPQTGSTRIPIPAGPAATLRDDAPTANRTEEHLRARLENQPCFPDRLPMSLRTRAQGRGITRLADTSTARRTAIQPSRHSRILPAWR</sequence>
<feature type="region of interest" description="Disordered" evidence="1">
    <location>
        <begin position="98"/>
        <end position="120"/>
    </location>
</feature>
<evidence type="ECO:0000256" key="1">
    <source>
        <dbReference type="SAM" id="MobiDB-lite"/>
    </source>
</evidence>
<feature type="compositionally biased region" description="Polar residues" evidence="1">
    <location>
        <begin position="98"/>
        <end position="110"/>
    </location>
</feature>